<reference evidence="4 5" key="2">
    <citation type="journal article" date="2009" name="Proc. Natl. Acad. Sci. U.S.A.">
        <title>On the chimeric nature, thermophilic origin, and phylogenetic placement of the Thermotogales.</title>
        <authorList>
            <person name="Zhaxybayeva O."/>
            <person name="Swithers K.S."/>
            <person name="Lapierre P."/>
            <person name="Fournier G.P."/>
            <person name="Bickhart D.M."/>
            <person name="DeBoy R.T."/>
            <person name="Nelson K.E."/>
            <person name="Nesbo C.L."/>
            <person name="Doolittle W.F."/>
            <person name="Gogarten J.P."/>
            <person name="Noll K.M."/>
        </authorList>
    </citation>
    <scope>NUCLEOTIDE SEQUENCE [LARGE SCALE GENOMIC DNA]</scope>
    <source>
        <strain evidence="5">ATCC BAA-301 / DSM 14385 / NBRC 107922 / TMO</strain>
    </source>
</reference>
<evidence type="ECO:0000313" key="4">
    <source>
        <dbReference type="EMBL" id="ABV32891.1"/>
    </source>
</evidence>
<dbReference type="Proteomes" id="UP000002016">
    <property type="component" value="Chromosome"/>
</dbReference>
<dbReference type="EMBL" id="CP000812">
    <property type="protein sequence ID" value="ABV32891.1"/>
    <property type="molecule type" value="Genomic_DNA"/>
</dbReference>
<proteinExistence type="predicted"/>
<gene>
    <name evidence="4" type="ordered locus">Tlet_0323</name>
</gene>
<keyword evidence="1" id="KW-0802">TPR repeat</keyword>
<keyword evidence="3" id="KW-0812">Transmembrane</keyword>
<feature type="repeat" description="TPR" evidence="1">
    <location>
        <begin position="21"/>
        <end position="54"/>
    </location>
</feature>
<protein>
    <submittedName>
        <fullName evidence="4">Tetratricopeptide TPR_2 repeat protein</fullName>
    </submittedName>
</protein>
<dbReference type="STRING" id="416591.Tlet_0323"/>
<accession>A8F407</accession>
<dbReference type="KEGG" id="tle:Tlet_0323"/>
<dbReference type="InterPro" id="IPR019734">
    <property type="entry name" value="TPR_rpt"/>
</dbReference>
<dbReference type="InterPro" id="IPR011990">
    <property type="entry name" value="TPR-like_helical_dom_sf"/>
</dbReference>
<keyword evidence="2" id="KW-0175">Coiled coil</keyword>
<evidence type="ECO:0000256" key="3">
    <source>
        <dbReference type="SAM" id="Phobius"/>
    </source>
</evidence>
<dbReference type="SUPFAM" id="SSF48452">
    <property type="entry name" value="TPR-like"/>
    <property type="match status" value="1"/>
</dbReference>
<dbReference type="HOGENOM" id="CLU_1000650_0_0_0"/>
<dbReference type="PROSITE" id="PS50005">
    <property type="entry name" value="TPR"/>
    <property type="match status" value="1"/>
</dbReference>
<dbReference type="OrthoDB" id="49467at2"/>
<keyword evidence="5" id="KW-1185">Reference proteome</keyword>
<reference evidence="4 5" key="1">
    <citation type="submission" date="2007-08" db="EMBL/GenBank/DDBJ databases">
        <title>Complete sequence of Thermotoga lettingae TMO.</title>
        <authorList>
            <consortium name="US DOE Joint Genome Institute"/>
            <person name="Copeland A."/>
            <person name="Lucas S."/>
            <person name="Lapidus A."/>
            <person name="Barry K."/>
            <person name="Glavina del Rio T."/>
            <person name="Dalin E."/>
            <person name="Tice H."/>
            <person name="Pitluck S."/>
            <person name="Foster B."/>
            <person name="Bruce D."/>
            <person name="Schmutz J."/>
            <person name="Larimer F."/>
            <person name="Land M."/>
            <person name="Hauser L."/>
            <person name="Kyrpides N."/>
            <person name="Mikhailova N."/>
            <person name="Nelson K."/>
            <person name="Gogarten J.P."/>
            <person name="Noll K."/>
            <person name="Richardson P."/>
        </authorList>
    </citation>
    <scope>NUCLEOTIDE SEQUENCE [LARGE SCALE GENOMIC DNA]</scope>
    <source>
        <strain evidence="5">ATCC BAA-301 / DSM 14385 / NBRC 107922 / TMO</strain>
    </source>
</reference>
<evidence type="ECO:0000256" key="2">
    <source>
        <dbReference type="SAM" id="Coils"/>
    </source>
</evidence>
<feature type="coiled-coil region" evidence="2">
    <location>
        <begin position="172"/>
        <end position="221"/>
    </location>
</feature>
<evidence type="ECO:0000313" key="5">
    <source>
        <dbReference type="Proteomes" id="UP000002016"/>
    </source>
</evidence>
<organism evidence="4 5">
    <name type="scientific">Pseudothermotoga lettingae (strain ATCC BAA-301 / DSM 14385 / NBRC 107922 / TMO)</name>
    <name type="common">Thermotoga lettingae</name>
    <dbReference type="NCBI Taxonomy" id="416591"/>
    <lineage>
        <taxon>Bacteria</taxon>
        <taxon>Thermotogati</taxon>
        <taxon>Thermotogota</taxon>
        <taxon>Thermotogae</taxon>
        <taxon>Thermotogales</taxon>
        <taxon>Thermotogaceae</taxon>
        <taxon>Pseudothermotoga</taxon>
    </lineage>
</organism>
<dbReference type="Gene3D" id="1.25.40.10">
    <property type="entry name" value="Tetratricopeptide repeat domain"/>
    <property type="match status" value="1"/>
</dbReference>
<feature type="transmembrane region" description="Helical" evidence="3">
    <location>
        <begin position="135"/>
        <end position="156"/>
    </location>
</feature>
<dbReference type="AlphaFoldDB" id="A8F407"/>
<dbReference type="eggNOG" id="COG1729">
    <property type="taxonomic scope" value="Bacteria"/>
</dbReference>
<dbReference type="RefSeq" id="WP_012002372.1">
    <property type="nucleotide sequence ID" value="NC_009828.1"/>
</dbReference>
<evidence type="ECO:0000256" key="1">
    <source>
        <dbReference type="PROSITE-ProRule" id="PRU00339"/>
    </source>
</evidence>
<keyword evidence="3" id="KW-0472">Membrane</keyword>
<name>A8F407_PSELT</name>
<sequence precursor="true">MNYLKQLLIVAFFLSGTIFAMNEYYVSAMNAYASGNYKQALEWFETAIQKEPSLESYDPFMKLKMGICAFATGDFQRARTYLRSYQGNATAEKILQLIDQENEPTEEWMVWIRSKTPETTSLATPAKFTRSSTSVFLLVGIFVLSFSATFLVMYLLKHRFKIIKEKKEHSSEKSLEEVIESNINEIEKLVQEINPAEEEKYEQSDEELKKIEAQLDSIVQEILAKEKPKVPERQPISDENPFEILKKLEEKNNYDEEDAKVLSDLMQKIVSNQEKSQDEKEL</sequence>
<keyword evidence="3" id="KW-1133">Transmembrane helix</keyword>